<feature type="domain" description="HTH merR-type" evidence="3">
    <location>
        <begin position="3"/>
        <end position="73"/>
    </location>
</feature>
<dbReference type="InterPro" id="IPR009061">
    <property type="entry name" value="DNA-bd_dom_put_sf"/>
</dbReference>
<keyword evidence="5" id="KW-1185">Reference proteome</keyword>
<proteinExistence type="predicted"/>
<dbReference type="PROSITE" id="PS00552">
    <property type="entry name" value="HTH_MERR_1"/>
    <property type="match status" value="1"/>
</dbReference>
<dbReference type="EMBL" id="BSFP01000001">
    <property type="protein sequence ID" value="GLK98283.1"/>
    <property type="molecule type" value="Genomic_DNA"/>
</dbReference>
<dbReference type="GO" id="GO:0003700">
    <property type="term" value="F:DNA-binding transcription factor activity"/>
    <property type="evidence" value="ECO:0007669"/>
    <property type="project" value="InterPro"/>
</dbReference>
<reference evidence="4" key="2">
    <citation type="submission" date="2023-01" db="EMBL/GenBank/DDBJ databases">
        <authorList>
            <person name="Sun Q."/>
            <person name="Evtushenko L."/>
        </authorList>
    </citation>
    <scope>NUCLEOTIDE SEQUENCE</scope>
    <source>
        <strain evidence="4">VKM Ac-1321</strain>
    </source>
</reference>
<dbReference type="PANTHER" id="PTHR30204:SF97">
    <property type="entry name" value="MERR FAMILY REGULATORY PROTEIN"/>
    <property type="match status" value="1"/>
</dbReference>
<sequence>MELVSIGDFARLSGLSPRALRLYDEMGLLCPERVDAHSGYRWYAPEQVKRARLLVALRQLGVPLAEAGVVADQEPEVAARRVSDYWGRAEFEHHGRRVLARYLVEELRGRPGPRFAVRVRAVPQRWLVTLQRHVTADELVPMGRDFLIRRMRAAGVPRPMSRADAPFIIYHGLVTADSDGPVEWCRPVDDAEALAAADPDLTARVDPAHEEAYVERPAAQSDPETWLVMEALAAWAVEHGRPAAGPIRMTIGPGREPGSGPSGDIAIPLEA</sequence>
<dbReference type="SUPFAM" id="SSF46955">
    <property type="entry name" value="Putative DNA-binding domain"/>
    <property type="match status" value="1"/>
</dbReference>
<reference evidence="4" key="1">
    <citation type="journal article" date="2014" name="Int. J. Syst. Evol. Microbiol.">
        <title>Complete genome sequence of Corynebacterium casei LMG S-19264T (=DSM 44701T), isolated from a smear-ripened cheese.</title>
        <authorList>
            <consortium name="US DOE Joint Genome Institute (JGI-PGF)"/>
            <person name="Walter F."/>
            <person name="Albersmeier A."/>
            <person name="Kalinowski J."/>
            <person name="Ruckert C."/>
        </authorList>
    </citation>
    <scope>NUCLEOTIDE SEQUENCE</scope>
    <source>
        <strain evidence="4">VKM Ac-1321</strain>
    </source>
</reference>
<dbReference type="GO" id="GO:0003677">
    <property type="term" value="F:DNA binding"/>
    <property type="evidence" value="ECO:0007669"/>
    <property type="project" value="UniProtKB-KW"/>
</dbReference>
<feature type="region of interest" description="Disordered" evidence="2">
    <location>
        <begin position="251"/>
        <end position="271"/>
    </location>
</feature>
<dbReference type="AlphaFoldDB" id="A0A9W6KF35"/>
<dbReference type="Gene3D" id="3.20.80.10">
    <property type="entry name" value="Regulatory factor, effector binding domain"/>
    <property type="match status" value="1"/>
</dbReference>
<evidence type="ECO:0000259" key="3">
    <source>
        <dbReference type="PROSITE" id="PS50937"/>
    </source>
</evidence>
<dbReference type="Gene3D" id="1.10.1660.10">
    <property type="match status" value="1"/>
</dbReference>
<dbReference type="InterPro" id="IPR000551">
    <property type="entry name" value="MerR-type_HTH_dom"/>
</dbReference>
<dbReference type="Proteomes" id="UP001143480">
    <property type="component" value="Unassembled WGS sequence"/>
</dbReference>
<dbReference type="InterPro" id="IPR047057">
    <property type="entry name" value="MerR_fam"/>
</dbReference>
<dbReference type="PANTHER" id="PTHR30204">
    <property type="entry name" value="REDOX-CYCLING DRUG-SENSING TRANSCRIPTIONAL ACTIVATOR SOXR"/>
    <property type="match status" value="1"/>
</dbReference>
<dbReference type="InterPro" id="IPR011256">
    <property type="entry name" value="Reg_factor_effector_dom_sf"/>
</dbReference>
<protein>
    <submittedName>
        <fullName evidence="4">MerR family transcriptional regulator</fullName>
    </submittedName>
</protein>
<evidence type="ECO:0000313" key="4">
    <source>
        <dbReference type="EMBL" id="GLK98283.1"/>
    </source>
</evidence>
<dbReference type="Pfam" id="PF13411">
    <property type="entry name" value="MerR_1"/>
    <property type="match status" value="1"/>
</dbReference>
<evidence type="ECO:0000256" key="1">
    <source>
        <dbReference type="ARBA" id="ARBA00023125"/>
    </source>
</evidence>
<dbReference type="PROSITE" id="PS50937">
    <property type="entry name" value="HTH_MERR_2"/>
    <property type="match status" value="1"/>
</dbReference>
<gene>
    <name evidence="4" type="ORF">GCM10017581_000240</name>
</gene>
<organism evidence="4 5">
    <name type="scientific">Dactylosporangium matsuzakiense</name>
    <dbReference type="NCBI Taxonomy" id="53360"/>
    <lineage>
        <taxon>Bacteria</taxon>
        <taxon>Bacillati</taxon>
        <taxon>Actinomycetota</taxon>
        <taxon>Actinomycetes</taxon>
        <taxon>Micromonosporales</taxon>
        <taxon>Micromonosporaceae</taxon>
        <taxon>Dactylosporangium</taxon>
    </lineage>
</organism>
<evidence type="ECO:0000313" key="5">
    <source>
        <dbReference type="Proteomes" id="UP001143480"/>
    </source>
</evidence>
<name>A0A9W6KF35_9ACTN</name>
<dbReference type="RefSeq" id="WP_261964009.1">
    <property type="nucleotide sequence ID" value="NZ_BAAAXA010000003.1"/>
</dbReference>
<accession>A0A9W6KF35</accession>
<keyword evidence="1" id="KW-0238">DNA-binding</keyword>
<dbReference type="SMART" id="SM00422">
    <property type="entry name" value="HTH_MERR"/>
    <property type="match status" value="1"/>
</dbReference>
<comment type="caution">
    <text evidence="4">The sequence shown here is derived from an EMBL/GenBank/DDBJ whole genome shotgun (WGS) entry which is preliminary data.</text>
</comment>
<evidence type="ECO:0000256" key="2">
    <source>
        <dbReference type="SAM" id="MobiDB-lite"/>
    </source>
</evidence>